<dbReference type="Proteomes" id="UP000178606">
    <property type="component" value="Unassembled WGS sequence"/>
</dbReference>
<dbReference type="AlphaFoldDB" id="A0A1F6C7F7"/>
<feature type="chain" id="PRO_5009523275" evidence="1">
    <location>
        <begin position="27"/>
        <end position="154"/>
    </location>
</feature>
<sequence>MNIRIATSIGLLVGCLAGLSAPAAGAEKADSTATIRDGEVTGLERRLASLRLEGRMLRRAATLMSEVALFDEGVGRGRSVSVESFIKDVGPPTNDPEKVPLIQRQFSVGDEATGIGGSERGLPVSGETDLEKVEAEIRVLEVRLKTLKKGAQKP</sequence>
<reference evidence="2 3" key="1">
    <citation type="journal article" date="2016" name="Nat. Commun.">
        <title>Thousands of microbial genomes shed light on interconnected biogeochemical processes in an aquifer system.</title>
        <authorList>
            <person name="Anantharaman K."/>
            <person name="Brown C.T."/>
            <person name="Hug L.A."/>
            <person name="Sharon I."/>
            <person name="Castelle C.J."/>
            <person name="Probst A.J."/>
            <person name="Thomas B.C."/>
            <person name="Singh A."/>
            <person name="Wilkins M.J."/>
            <person name="Karaoz U."/>
            <person name="Brodie E.L."/>
            <person name="Williams K.H."/>
            <person name="Hubbard S.S."/>
            <person name="Banfield J.F."/>
        </authorList>
    </citation>
    <scope>NUCLEOTIDE SEQUENCE [LARGE SCALE GENOMIC DNA]</scope>
    <source>
        <strain evidence="3">RIFCSPLOWO2_12_FULL_64_10</strain>
    </source>
</reference>
<dbReference type="EMBL" id="MFKF01000388">
    <property type="protein sequence ID" value="OGG45079.1"/>
    <property type="molecule type" value="Genomic_DNA"/>
</dbReference>
<dbReference type="PROSITE" id="PS51257">
    <property type="entry name" value="PROKAR_LIPOPROTEIN"/>
    <property type="match status" value="1"/>
</dbReference>
<keyword evidence="1" id="KW-0732">Signal</keyword>
<proteinExistence type="predicted"/>
<evidence type="ECO:0000256" key="1">
    <source>
        <dbReference type="SAM" id="SignalP"/>
    </source>
</evidence>
<evidence type="ECO:0000313" key="2">
    <source>
        <dbReference type="EMBL" id="OGG45079.1"/>
    </source>
</evidence>
<gene>
    <name evidence="2" type="ORF">A3F84_03020</name>
</gene>
<feature type="signal peptide" evidence="1">
    <location>
        <begin position="1"/>
        <end position="26"/>
    </location>
</feature>
<comment type="caution">
    <text evidence="2">The sequence shown here is derived from an EMBL/GenBank/DDBJ whole genome shotgun (WGS) entry which is preliminary data.</text>
</comment>
<protein>
    <submittedName>
        <fullName evidence="2">Uncharacterized protein</fullName>
    </submittedName>
</protein>
<evidence type="ECO:0000313" key="3">
    <source>
        <dbReference type="Proteomes" id="UP000178606"/>
    </source>
</evidence>
<accession>A0A1F6C7F7</accession>
<organism evidence="2 3">
    <name type="scientific">Handelsmanbacteria sp. (strain RIFCSPLOWO2_12_FULL_64_10)</name>
    <dbReference type="NCBI Taxonomy" id="1817868"/>
    <lineage>
        <taxon>Bacteria</taxon>
        <taxon>Candidatus Handelsmaniibacteriota</taxon>
    </lineage>
</organism>
<name>A0A1F6C7F7_HANXR</name>